<dbReference type="Pfam" id="PF14223">
    <property type="entry name" value="Retrotran_gag_2"/>
    <property type="match status" value="1"/>
</dbReference>
<feature type="compositionally biased region" description="Polar residues" evidence="1">
    <location>
        <begin position="205"/>
        <end position="229"/>
    </location>
</feature>
<dbReference type="GeneID" id="104720527"/>
<feature type="region of interest" description="Disordered" evidence="1">
    <location>
        <begin position="205"/>
        <end position="276"/>
    </location>
</feature>
<accession>A0ABM0U6M9</accession>
<sequence length="276" mass="31228">MTAPAVSSNDKPFDISQIRAYVPIVLDMEKLNYDKWCEIFETHGLCYSVLSHLDGSCRPSSNTDTVWKDRDRFVKMWIYGTISKSILDTVIKAKCSTCDLWLTIEARFCDNKEGRALQLENELHTITIGDQSVHDYCKKLKTLFDLLANVDSPVTDRGLVLHLLNSLTHKFYSLINVIKHREPFPSFSTARSMLIMEEERLSKQYRVTPTSPHQPSSPDVLFTSSSSGPHPQYQPGFSFRGGRGRGRGGRNNRGGRGRHHNSYCHGSSHSDQATSM</sequence>
<dbReference type="Proteomes" id="UP000694864">
    <property type="component" value="Chromosome 10"/>
</dbReference>
<evidence type="ECO:0000313" key="2">
    <source>
        <dbReference type="Proteomes" id="UP000694864"/>
    </source>
</evidence>
<dbReference type="PANTHER" id="PTHR47481">
    <property type="match status" value="1"/>
</dbReference>
<keyword evidence="2" id="KW-1185">Reference proteome</keyword>
<reference evidence="2" key="1">
    <citation type="journal article" date="2014" name="Nat. Commun.">
        <title>The emerging biofuel crop Camelina sativa retains a highly undifferentiated hexaploid genome structure.</title>
        <authorList>
            <person name="Kagale S."/>
            <person name="Koh C."/>
            <person name="Nixon J."/>
            <person name="Bollina V."/>
            <person name="Clarke W.E."/>
            <person name="Tuteja R."/>
            <person name="Spillane C."/>
            <person name="Robinson S.J."/>
            <person name="Links M.G."/>
            <person name="Clarke C."/>
            <person name="Higgins E.E."/>
            <person name="Huebert T."/>
            <person name="Sharpe A.G."/>
            <person name="Parkin I.A."/>
        </authorList>
    </citation>
    <scope>NUCLEOTIDE SEQUENCE [LARGE SCALE GENOMIC DNA]</scope>
    <source>
        <strain evidence="2">cv. DH55</strain>
    </source>
</reference>
<evidence type="ECO:0000313" key="3">
    <source>
        <dbReference type="RefSeq" id="XP_010436720.1"/>
    </source>
</evidence>
<proteinExistence type="predicted"/>
<name>A0ABM0U6M9_CAMSA</name>
<dbReference type="PANTHER" id="PTHR47481:SF10">
    <property type="entry name" value="COPIA-LIKE POLYPROTEIN_RETROTRANSPOSON"/>
    <property type="match status" value="1"/>
</dbReference>
<feature type="compositionally biased region" description="Polar residues" evidence="1">
    <location>
        <begin position="264"/>
        <end position="276"/>
    </location>
</feature>
<dbReference type="RefSeq" id="XP_010436720.1">
    <property type="nucleotide sequence ID" value="XM_010438418.1"/>
</dbReference>
<reference evidence="3" key="2">
    <citation type="submission" date="2025-08" db="UniProtKB">
        <authorList>
            <consortium name="RefSeq"/>
        </authorList>
    </citation>
    <scope>IDENTIFICATION</scope>
    <source>
        <tissue evidence="3">Leaf</tissue>
    </source>
</reference>
<gene>
    <name evidence="3" type="primary">LOC104720527</name>
</gene>
<evidence type="ECO:0000256" key="1">
    <source>
        <dbReference type="SAM" id="MobiDB-lite"/>
    </source>
</evidence>
<organism evidence="2 3">
    <name type="scientific">Camelina sativa</name>
    <name type="common">False flax</name>
    <name type="synonym">Myagrum sativum</name>
    <dbReference type="NCBI Taxonomy" id="90675"/>
    <lineage>
        <taxon>Eukaryota</taxon>
        <taxon>Viridiplantae</taxon>
        <taxon>Streptophyta</taxon>
        <taxon>Embryophyta</taxon>
        <taxon>Tracheophyta</taxon>
        <taxon>Spermatophyta</taxon>
        <taxon>Magnoliopsida</taxon>
        <taxon>eudicotyledons</taxon>
        <taxon>Gunneridae</taxon>
        <taxon>Pentapetalae</taxon>
        <taxon>rosids</taxon>
        <taxon>malvids</taxon>
        <taxon>Brassicales</taxon>
        <taxon>Brassicaceae</taxon>
        <taxon>Camelineae</taxon>
        <taxon>Camelina</taxon>
    </lineage>
</organism>
<protein>
    <submittedName>
        <fullName evidence="3">Uncharacterized protein LOC104720527</fullName>
    </submittedName>
</protein>
<feature type="compositionally biased region" description="Basic residues" evidence="1">
    <location>
        <begin position="242"/>
        <end position="262"/>
    </location>
</feature>